<evidence type="ECO:0000256" key="3">
    <source>
        <dbReference type="ARBA" id="ARBA00017358"/>
    </source>
</evidence>
<dbReference type="OMA" id="KQPPDAQ"/>
<sequence>MDQSKNKAFLKSRMREAAQKREKRIESPLVRYNELGQPVCKVCNIAVKSEALWPAHLASRSHKEAADRLKAQAKGTMNVAGSQTNHTPTVKSTSHVPSALPDDFWDQPKSKGAASTDAATKSSPVVFSTEVGGDKDSKVLVADDVQSKRVSKLGKLSEPIEALEPIRVSSEDEIHSKQLKEEIASSRKGAQSSLPEGFFDSVEADYRARGLEPPKFNIQDEWKEFEKSIRVDIREVDSRMEEEEFDAAEEREELESLEQRELLDRLERLKRKDPERIEVTELTDVISKVASKKPFMNVNLSMDEDSNSDGDSEEENALLDWRAKQF</sequence>
<feature type="coiled-coil region" evidence="15">
    <location>
        <begin position="233"/>
        <end position="260"/>
    </location>
</feature>
<dbReference type="Pfam" id="PF23406">
    <property type="entry name" value="ZNF380_CC"/>
    <property type="match status" value="1"/>
</dbReference>
<dbReference type="EMBL" id="CM035409">
    <property type="protein sequence ID" value="KAH7438517.1"/>
    <property type="molecule type" value="Genomic_DNA"/>
</dbReference>
<keyword evidence="20" id="KW-1185">Reference proteome</keyword>
<evidence type="ECO:0000256" key="5">
    <source>
        <dbReference type="ARBA" id="ARBA00022473"/>
    </source>
</evidence>
<dbReference type="PANTHER" id="PTHR13278:SF0">
    <property type="entry name" value="ZINC FINGER PROTEIN 830"/>
    <property type="match status" value="1"/>
</dbReference>
<feature type="region of interest" description="Disordered" evidence="16">
    <location>
        <begin position="75"/>
        <end position="128"/>
    </location>
</feature>
<feature type="compositionally biased region" description="Polar residues" evidence="16">
    <location>
        <begin position="79"/>
        <end position="96"/>
    </location>
</feature>
<organism evidence="19 20">
    <name type="scientific">Ceratopteris richardii</name>
    <name type="common">Triangle waterfern</name>
    <dbReference type="NCBI Taxonomy" id="49495"/>
    <lineage>
        <taxon>Eukaryota</taxon>
        <taxon>Viridiplantae</taxon>
        <taxon>Streptophyta</taxon>
        <taxon>Embryophyta</taxon>
        <taxon>Tracheophyta</taxon>
        <taxon>Polypodiopsida</taxon>
        <taxon>Polypodiidae</taxon>
        <taxon>Polypodiales</taxon>
        <taxon>Pteridineae</taxon>
        <taxon>Pteridaceae</taxon>
        <taxon>Parkerioideae</taxon>
        <taxon>Ceratopteris</taxon>
    </lineage>
</organism>
<evidence type="ECO:0000256" key="9">
    <source>
        <dbReference type="ARBA" id="ARBA00022776"/>
    </source>
</evidence>
<dbReference type="InterPro" id="IPR036236">
    <property type="entry name" value="Znf_C2H2_sf"/>
</dbReference>
<evidence type="ECO:0000256" key="15">
    <source>
        <dbReference type="SAM" id="Coils"/>
    </source>
</evidence>
<keyword evidence="10" id="KW-0862">Zinc</keyword>
<keyword evidence="7" id="KW-0479">Metal-binding</keyword>
<dbReference type="InterPro" id="IPR059039">
    <property type="entry name" value="ZNF380_CC"/>
</dbReference>
<evidence type="ECO:0000313" key="19">
    <source>
        <dbReference type="EMBL" id="KAH7438519.1"/>
    </source>
</evidence>
<dbReference type="InterPro" id="IPR013087">
    <property type="entry name" value="Znf_C2H2_type"/>
</dbReference>
<evidence type="ECO:0000256" key="8">
    <source>
        <dbReference type="ARBA" id="ARBA00022771"/>
    </source>
</evidence>
<keyword evidence="12" id="KW-0539">Nucleus</keyword>
<gene>
    <name evidence="19" type="ORF">KP509_04G018500</name>
</gene>
<reference evidence="19" key="1">
    <citation type="submission" date="2021-08" db="EMBL/GenBank/DDBJ databases">
        <title>WGS assembly of Ceratopteris richardii.</title>
        <authorList>
            <person name="Marchant D.B."/>
            <person name="Chen G."/>
            <person name="Jenkins J."/>
            <person name="Shu S."/>
            <person name="Leebens-Mack J."/>
            <person name="Grimwood J."/>
            <person name="Schmutz J."/>
            <person name="Soltis P."/>
            <person name="Soltis D."/>
            <person name="Chen Z.-H."/>
        </authorList>
    </citation>
    <scope>NUCLEOTIDE SEQUENCE</scope>
    <source>
        <strain evidence="19">Whitten #5841</strain>
        <tissue evidence="19">Leaf</tissue>
    </source>
</reference>
<dbReference type="Pfam" id="PF12874">
    <property type="entry name" value="zf-met"/>
    <property type="match status" value="1"/>
</dbReference>
<evidence type="ECO:0000256" key="16">
    <source>
        <dbReference type="SAM" id="MobiDB-lite"/>
    </source>
</evidence>
<dbReference type="GO" id="GO:0005681">
    <property type="term" value="C:spliceosomal complex"/>
    <property type="evidence" value="ECO:0007669"/>
    <property type="project" value="InterPro"/>
</dbReference>
<evidence type="ECO:0000256" key="12">
    <source>
        <dbReference type="ARBA" id="ARBA00023242"/>
    </source>
</evidence>
<comment type="caution">
    <text evidence="19">The sequence shown here is derived from an EMBL/GenBank/DDBJ whole genome shotgun (WGS) entry which is preliminary data.</text>
</comment>
<comment type="subcellular location">
    <subcellularLocation>
        <location evidence="1">Chromosome</location>
    </subcellularLocation>
    <subcellularLocation>
        <location evidence="2">Nucleus speckle</location>
    </subcellularLocation>
</comment>
<dbReference type="GO" id="GO:0044773">
    <property type="term" value="P:mitotic DNA damage checkpoint signaling"/>
    <property type="evidence" value="ECO:0007669"/>
    <property type="project" value="TreeGrafter"/>
</dbReference>
<dbReference type="GO" id="GO:0033314">
    <property type="term" value="P:mitotic DNA replication checkpoint signaling"/>
    <property type="evidence" value="ECO:0007669"/>
    <property type="project" value="TreeGrafter"/>
</dbReference>
<evidence type="ECO:0000259" key="18">
    <source>
        <dbReference type="Pfam" id="PF23406"/>
    </source>
</evidence>
<keyword evidence="11 15" id="KW-0175">Coiled coil</keyword>
<dbReference type="PANTHER" id="PTHR13278">
    <property type="entry name" value="ZINC FINGER PROTEIN 830"/>
    <property type="match status" value="1"/>
</dbReference>
<feature type="region of interest" description="Disordered" evidence="16">
    <location>
        <begin position="300"/>
        <end position="326"/>
    </location>
</feature>
<evidence type="ECO:0000256" key="14">
    <source>
        <dbReference type="ARBA" id="ARBA00030672"/>
    </source>
</evidence>
<evidence type="ECO:0000256" key="1">
    <source>
        <dbReference type="ARBA" id="ARBA00004286"/>
    </source>
</evidence>
<protein>
    <recommendedName>
        <fullName evidence="3">Zinc finger protein 830</fullName>
    </recommendedName>
    <alternativeName>
        <fullName evidence="14">Coiled-coil domain-containing protein 16</fullName>
    </alternativeName>
</protein>
<evidence type="ECO:0000259" key="17">
    <source>
        <dbReference type="Pfam" id="PF12874"/>
    </source>
</evidence>
<feature type="region of interest" description="Disordered" evidence="16">
    <location>
        <begin position="1"/>
        <end position="23"/>
    </location>
</feature>
<keyword evidence="4" id="KW-0158">Chromosome</keyword>
<evidence type="ECO:0000313" key="20">
    <source>
        <dbReference type="Proteomes" id="UP000825935"/>
    </source>
</evidence>
<dbReference type="Proteomes" id="UP000825935">
    <property type="component" value="Chromosome 4"/>
</dbReference>
<evidence type="ECO:0000256" key="13">
    <source>
        <dbReference type="ARBA" id="ARBA00023306"/>
    </source>
</evidence>
<keyword evidence="6" id="KW-0132">Cell division</keyword>
<feature type="domain" description="C2H2-type" evidence="17">
    <location>
        <begin position="39"/>
        <end position="62"/>
    </location>
</feature>
<dbReference type="AlphaFoldDB" id="A0A8T2V2Q5"/>
<feature type="compositionally biased region" description="Acidic residues" evidence="16">
    <location>
        <begin position="302"/>
        <end position="317"/>
    </location>
</feature>
<dbReference type="GO" id="GO:0033260">
    <property type="term" value="P:nuclear DNA replication"/>
    <property type="evidence" value="ECO:0007669"/>
    <property type="project" value="TreeGrafter"/>
</dbReference>
<evidence type="ECO:0000256" key="10">
    <source>
        <dbReference type="ARBA" id="ARBA00022833"/>
    </source>
</evidence>
<evidence type="ECO:0000256" key="11">
    <source>
        <dbReference type="ARBA" id="ARBA00023054"/>
    </source>
</evidence>
<dbReference type="GO" id="GO:0003676">
    <property type="term" value="F:nucleic acid binding"/>
    <property type="evidence" value="ECO:0007669"/>
    <property type="project" value="InterPro"/>
</dbReference>
<dbReference type="EMBL" id="CM035409">
    <property type="protein sequence ID" value="KAH7438519.1"/>
    <property type="molecule type" value="Genomic_DNA"/>
</dbReference>
<evidence type="ECO:0000256" key="6">
    <source>
        <dbReference type="ARBA" id="ARBA00022618"/>
    </source>
</evidence>
<feature type="domain" description="ZNF380 coiled-coil" evidence="18">
    <location>
        <begin position="194"/>
        <end position="272"/>
    </location>
</feature>
<keyword evidence="13" id="KW-0131">Cell cycle</keyword>
<proteinExistence type="predicted"/>
<dbReference type="InterPro" id="IPR040050">
    <property type="entry name" value="ZNF830-like"/>
</dbReference>
<evidence type="ECO:0000256" key="7">
    <source>
        <dbReference type="ARBA" id="ARBA00022723"/>
    </source>
</evidence>
<dbReference type="OrthoDB" id="77607at2759"/>
<keyword evidence="9" id="KW-0498">Mitosis</keyword>
<name>A0A8T2V2Q5_CERRI</name>
<dbReference type="SUPFAM" id="SSF57667">
    <property type="entry name" value="beta-beta-alpha zinc fingers"/>
    <property type="match status" value="1"/>
</dbReference>
<accession>A0A8T2V2Q5</accession>
<keyword evidence="5" id="KW-0217">Developmental protein</keyword>
<evidence type="ECO:0000256" key="2">
    <source>
        <dbReference type="ARBA" id="ARBA00004324"/>
    </source>
</evidence>
<dbReference type="GO" id="GO:0008270">
    <property type="term" value="F:zinc ion binding"/>
    <property type="evidence" value="ECO:0007669"/>
    <property type="project" value="UniProtKB-KW"/>
</dbReference>
<feature type="compositionally biased region" description="Polar residues" evidence="16">
    <location>
        <begin position="117"/>
        <end position="126"/>
    </location>
</feature>
<keyword evidence="8" id="KW-0863">Zinc-finger</keyword>
<feature type="compositionally biased region" description="Basic and acidic residues" evidence="16">
    <location>
        <begin position="13"/>
        <end position="23"/>
    </location>
</feature>
<evidence type="ECO:0000256" key="4">
    <source>
        <dbReference type="ARBA" id="ARBA00022454"/>
    </source>
</evidence>